<keyword evidence="2" id="KW-1185">Reference proteome</keyword>
<gene>
    <name evidence="1" type="ORF">GCM10012275_64500</name>
</gene>
<dbReference type="Proteomes" id="UP000637578">
    <property type="component" value="Unassembled WGS sequence"/>
</dbReference>
<dbReference type="RefSeq" id="WP_189062227.1">
    <property type="nucleotide sequence ID" value="NZ_BMMK01000084.1"/>
</dbReference>
<name>A0A8J3CJ49_9PSEU</name>
<protein>
    <submittedName>
        <fullName evidence="1">Uncharacterized protein</fullName>
    </submittedName>
</protein>
<dbReference type="EMBL" id="BMMK01000084">
    <property type="protein sequence ID" value="GGM84851.1"/>
    <property type="molecule type" value="Genomic_DNA"/>
</dbReference>
<sequence length="55" mass="6189">MAAVRIKVRKRPGYRAWDWDCTAEPCPYGCGQGWDAGHAGDQGRRHLAEIHQGRP</sequence>
<reference evidence="1" key="2">
    <citation type="submission" date="2020-09" db="EMBL/GenBank/DDBJ databases">
        <authorList>
            <person name="Sun Q."/>
            <person name="Zhou Y."/>
        </authorList>
    </citation>
    <scope>NUCLEOTIDE SEQUENCE</scope>
    <source>
        <strain evidence="1">CGMCC 4.5737</strain>
    </source>
</reference>
<proteinExistence type="predicted"/>
<evidence type="ECO:0000313" key="2">
    <source>
        <dbReference type="Proteomes" id="UP000637578"/>
    </source>
</evidence>
<dbReference type="AlphaFoldDB" id="A0A8J3CJ49"/>
<organism evidence="1 2">
    <name type="scientific">Longimycelium tulufanense</name>
    <dbReference type="NCBI Taxonomy" id="907463"/>
    <lineage>
        <taxon>Bacteria</taxon>
        <taxon>Bacillati</taxon>
        <taxon>Actinomycetota</taxon>
        <taxon>Actinomycetes</taxon>
        <taxon>Pseudonocardiales</taxon>
        <taxon>Pseudonocardiaceae</taxon>
        <taxon>Longimycelium</taxon>
    </lineage>
</organism>
<reference evidence="1" key="1">
    <citation type="journal article" date="2014" name="Int. J. Syst. Evol. Microbiol.">
        <title>Complete genome sequence of Corynebacterium casei LMG S-19264T (=DSM 44701T), isolated from a smear-ripened cheese.</title>
        <authorList>
            <consortium name="US DOE Joint Genome Institute (JGI-PGF)"/>
            <person name="Walter F."/>
            <person name="Albersmeier A."/>
            <person name="Kalinowski J."/>
            <person name="Ruckert C."/>
        </authorList>
    </citation>
    <scope>NUCLEOTIDE SEQUENCE</scope>
    <source>
        <strain evidence="1">CGMCC 4.5737</strain>
    </source>
</reference>
<comment type="caution">
    <text evidence="1">The sequence shown here is derived from an EMBL/GenBank/DDBJ whole genome shotgun (WGS) entry which is preliminary data.</text>
</comment>
<evidence type="ECO:0000313" key="1">
    <source>
        <dbReference type="EMBL" id="GGM84851.1"/>
    </source>
</evidence>
<accession>A0A8J3CJ49</accession>